<protein>
    <submittedName>
        <fullName evidence="1">Uncharacterized protein</fullName>
    </submittedName>
</protein>
<name>A0ACB9Z7I3_9PEZI</name>
<sequence>MGKTIEAVVEELDSDSDTQGADLATTGRRFASDPLRFTGIDLGGGSQPRNSRAYQQSDEGDSTEDDSQATSEEDTDDENQAARRELDEALVQSALARIRKAQAKGKQDVKLNKQELAALERRRKRLEAEAEAKRRGDGDRRQRKEKEQRYAVPLAHFDAPPRNALPPAVEQSQQLSGPPMGRFPPPNASRARPRSGTSSTSSTYRPQSQARDSSPFDYQYVHAPPNQRHISDPTARPSSSRLSLPREDEWRPSSSSSREYRDPFQYQTAGPQAPYINSVAAARLSATGSSDPVLSPSRKAVPRTTRSSSRRPRSRLDRNEQELEDETTSDDEVTGARIARDSSREEMVVEASPPPEPERPKAKKTSSSQPAAKRKSGGKKRKGK</sequence>
<gene>
    <name evidence="1" type="ORF">F4820DRAFT_467766</name>
</gene>
<evidence type="ECO:0000313" key="2">
    <source>
        <dbReference type="Proteomes" id="UP001497700"/>
    </source>
</evidence>
<evidence type="ECO:0000313" key="1">
    <source>
        <dbReference type="EMBL" id="KAI4867578.1"/>
    </source>
</evidence>
<accession>A0ACB9Z7I3</accession>
<proteinExistence type="predicted"/>
<dbReference type="EMBL" id="MU393446">
    <property type="protein sequence ID" value="KAI4867578.1"/>
    <property type="molecule type" value="Genomic_DNA"/>
</dbReference>
<keyword evidence="2" id="KW-1185">Reference proteome</keyword>
<comment type="caution">
    <text evidence="1">The sequence shown here is derived from an EMBL/GenBank/DDBJ whole genome shotgun (WGS) entry which is preliminary data.</text>
</comment>
<reference evidence="1 2" key="1">
    <citation type="journal article" date="2022" name="New Phytol.">
        <title>Ecological generalism drives hyperdiversity of secondary metabolite gene clusters in xylarialean endophytes.</title>
        <authorList>
            <person name="Franco M.E.E."/>
            <person name="Wisecaver J.H."/>
            <person name="Arnold A.E."/>
            <person name="Ju Y.M."/>
            <person name="Slot J.C."/>
            <person name="Ahrendt S."/>
            <person name="Moore L.P."/>
            <person name="Eastman K.E."/>
            <person name="Scott K."/>
            <person name="Konkel Z."/>
            <person name="Mondo S.J."/>
            <person name="Kuo A."/>
            <person name="Hayes R.D."/>
            <person name="Haridas S."/>
            <person name="Andreopoulos B."/>
            <person name="Riley R."/>
            <person name="LaButti K."/>
            <person name="Pangilinan J."/>
            <person name="Lipzen A."/>
            <person name="Amirebrahimi M."/>
            <person name="Yan J."/>
            <person name="Adam C."/>
            <person name="Keymanesh K."/>
            <person name="Ng V."/>
            <person name="Louie K."/>
            <person name="Northen T."/>
            <person name="Drula E."/>
            <person name="Henrissat B."/>
            <person name="Hsieh H.M."/>
            <person name="Youens-Clark K."/>
            <person name="Lutzoni F."/>
            <person name="Miadlikowska J."/>
            <person name="Eastwood D.C."/>
            <person name="Hamelin R.C."/>
            <person name="Grigoriev I.V."/>
            <person name="U'Ren J.M."/>
        </authorList>
    </citation>
    <scope>NUCLEOTIDE SEQUENCE [LARGE SCALE GENOMIC DNA]</scope>
    <source>
        <strain evidence="1 2">CBS 119005</strain>
    </source>
</reference>
<dbReference type="Proteomes" id="UP001497700">
    <property type="component" value="Unassembled WGS sequence"/>
</dbReference>
<organism evidence="1 2">
    <name type="scientific">Hypoxylon rubiginosum</name>
    <dbReference type="NCBI Taxonomy" id="110542"/>
    <lineage>
        <taxon>Eukaryota</taxon>
        <taxon>Fungi</taxon>
        <taxon>Dikarya</taxon>
        <taxon>Ascomycota</taxon>
        <taxon>Pezizomycotina</taxon>
        <taxon>Sordariomycetes</taxon>
        <taxon>Xylariomycetidae</taxon>
        <taxon>Xylariales</taxon>
        <taxon>Hypoxylaceae</taxon>
        <taxon>Hypoxylon</taxon>
    </lineage>
</organism>